<proteinExistence type="inferred from homology"/>
<name>A0A9N9X7B2_DIABA</name>
<dbReference type="Pfam" id="PF00295">
    <property type="entry name" value="Glyco_hydro_28"/>
    <property type="match status" value="1"/>
</dbReference>
<dbReference type="GO" id="GO:0071555">
    <property type="term" value="P:cell wall organization"/>
    <property type="evidence" value="ECO:0007669"/>
    <property type="project" value="UniProtKB-KW"/>
</dbReference>
<dbReference type="AlphaFoldDB" id="A0A9N9X7B2"/>
<gene>
    <name evidence="15" type="ORF">DIABBA_LOCUS1624</name>
</gene>
<evidence type="ECO:0000256" key="14">
    <source>
        <dbReference type="SAM" id="SignalP"/>
    </source>
</evidence>
<dbReference type="SMART" id="SM00710">
    <property type="entry name" value="PbH1"/>
    <property type="match status" value="5"/>
</dbReference>
<evidence type="ECO:0000256" key="2">
    <source>
        <dbReference type="ARBA" id="ARBA00008834"/>
    </source>
</evidence>
<dbReference type="GO" id="GO:0004650">
    <property type="term" value="F:polygalacturonase activity"/>
    <property type="evidence" value="ECO:0007669"/>
    <property type="project" value="UniProtKB-EC"/>
</dbReference>
<evidence type="ECO:0000256" key="6">
    <source>
        <dbReference type="ARBA" id="ARBA00022737"/>
    </source>
</evidence>
<accession>A0A9N9X7B2</accession>
<organism evidence="15 16">
    <name type="scientific">Diabrotica balteata</name>
    <name type="common">Banded cucumber beetle</name>
    <dbReference type="NCBI Taxonomy" id="107213"/>
    <lineage>
        <taxon>Eukaryota</taxon>
        <taxon>Metazoa</taxon>
        <taxon>Ecdysozoa</taxon>
        <taxon>Arthropoda</taxon>
        <taxon>Hexapoda</taxon>
        <taxon>Insecta</taxon>
        <taxon>Pterygota</taxon>
        <taxon>Neoptera</taxon>
        <taxon>Endopterygota</taxon>
        <taxon>Coleoptera</taxon>
        <taxon>Polyphaga</taxon>
        <taxon>Cucujiformia</taxon>
        <taxon>Chrysomeloidea</taxon>
        <taxon>Chrysomelidae</taxon>
        <taxon>Galerucinae</taxon>
        <taxon>Diabroticina</taxon>
        <taxon>Diabroticites</taxon>
        <taxon>Diabrotica</taxon>
    </lineage>
</organism>
<evidence type="ECO:0000256" key="3">
    <source>
        <dbReference type="ARBA" id="ARBA00012736"/>
    </source>
</evidence>
<evidence type="ECO:0000256" key="8">
    <source>
        <dbReference type="ARBA" id="ARBA00023157"/>
    </source>
</evidence>
<comment type="catalytic activity">
    <reaction evidence="12">
        <text>(1,4-alpha-D-galacturonosyl)n+m + H2O = (1,4-alpha-D-galacturonosyl)n + (1,4-alpha-D-galacturonosyl)m.</text>
        <dbReference type="EC" id="3.2.1.15"/>
    </reaction>
</comment>
<evidence type="ECO:0000256" key="7">
    <source>
        <dbReference type="ARBA" id="ARBA00022801"/>
    </source>
</evidence>
<dbReference type="EMBL" id="OU898276">
    <property type="protein sequence ID" value="CAG9827640.1"/>
    <property type="molecule type" value="Genomic_DNA"/>
</dbReference>
<dbReference type="InterPro" id="IPR011050">
    <property type="entry name" value="Pectin_lyase_fold/virulence"/>
</dbReference>
<dbReference type="InterPro" id="IPR000743">
    <property type="entry name" value="Glyco_hydro_28"/>
</dbReference>
<reference evidence="15" key="1">
    <citation type="submission" date="2022-01" db="EMBL/GenBank/DDBJ databases">
        <authorList>
            <person name="King R."/>
        </authorList>
    </citation>
    <scope>NUCLEOTIDE SEQUENCE</scope>
</reference>
<evidence type="ECO:0000256" key="10">
    <source>
        <dbReference type="ARBA" id="ARBA00023295"/>
    </source>
</evidence>
<feature type="signal peptide" evidence="14">
    <location>
        <begin position="1"/>
        <end position="21"/>
    </location>
</feature>
<protein>
    <recommendedName>
        <fullName evidence="3">endo-polygalacturonase</fullName>
        <ecNumber evidence="3">3.2.1.15</ecNumber>
    </recommendedName>
</protein>
<dbReference type="OrthoDB" id="1546079at2759"/>
<keyword evidence="6" id="KW-0677">Repeat</keyword>
<dbReference type="Proteomes" id="UP001153709">
    <property type="component" value="Chromosome 1"/>
</dbReference>
<keyword evidence="5 14" id="KW-0732">Signal</keyword>
<keyword evidence="16" id="KW-1185">Reference proteome</keyword>
<dbReference type="SUPFAM" id="SSF51126">
    <property type="entry name" value="Pectin lyase-like"/>
    <property type="match status" value="1"/>
</dbReference>
<dbReference type="Gene3D" id="2.160.20.10">
    <property type="entry name" value="Single-stranded right-handed beta-helix, Pectin lyase-like"/>
    <property type="match status" value="1"/>
</dbReference>
<dbReference type="EC" id="3.2.1.15" evidence="3"/>
<feature type="chain" id="PRO_5040471634" description="endo-polygalacturonase" evidence="14">
    <location>
        <begin position="22"/>
        <end position="280"/>
    </location>
</feature>
<comment type="similarity">
    <text evidence="2 13">Belongs to the glycosyl hydrolase 28 family.</text>
</comment>
<evidence type="ECO:0000256" key="1">
    <source>
        <dbReference type="ARBA" id="ARBA00004613"/>
    </source>
</evidence>
<keyword evidence="9" id="KW-0325">Glycoprotein</keyword>
<keyword evidence="4" id="KW-0964">Secreted</keyword>
<dbReference type="InterPro" id="IPR050434">
    <property type="entry name" value="Glycosyl_hydrlase_28"/>
</dbReference>
<evidence type="ECO:0000256" key="4">
    <source>
        <dbReference type="ARBA" id="ARBA00022525"/>
    </source>
</evidence>
<dbReference type="InterPro" id="IPR012334">
    <property type="entry name" value="Pectin_lyas_fold"/>
</dbReference>
<evidence type="ECO:0000256" key="13">
    <source>
        <dbReference type="RuleBase" id="RU361169"/>
    </source>
</evidence>
<dbReference type="PANTHER" id="PTHR31884">
    <property type="entry name" value="POLYGALACTURONASE"/>
    <property type="match status" value="1"/>
</dbReference>
<sequence>MKRQILIIVFVVLSFVSFGYGYNLTESCTINDFNKVDNIVKSCKNIVVENLLVPAGKTLNLHLQTGSKDTTISGWNIDCSAGDKNALGHNTDGFDMSSVENIRIENSIVKNQDDCVAVNYGKNLHISNLNCSGGHGLSLSVGMNKKDPSVNVVSNVTFTDCSVTHSRNGIHVKTHRDGTTGYISNVTYNNIHLLSISYYGVNVQQDYQNGGSTGHAGNNIQIKNLNLHNVQGTMTGSNSMPVYILCGSGSCSNFIWNGVSISGNKKHSSCNYHPNGYTCT</sequence>
<dbReference type="GO" id="GO:0045490">
    <property type="term" value="P:pectin catabolic process"/>
    <property type="evidence" value="ECO:0007669"/>
    <property type="project" value="TreeGrafter"/>
</dbReference>
<comment type="subcellular location">
    <subcellularLocation>
        <location evidence="1">Secreted</location>
    </subcellularLocation>
</comment>
<keyword evidence="7 13" id="KW-0378">Hydrolase</keyword>
<keyword evidence="10 13" id="KW-0326">Glycosidase</keyword>
<evidence type="ECO:0000313" key="16">
    <source>
        <dbReference type="Proteomes" id="UP001153709"/>
    </source>
</evidence>
<dbReference type="PANTHER" id="PTHR31884:SF9">
    <property type="entry name" value="ENDOPOLYGALACTURONASE D-RELATED"/>
    <property type="match status" value="1"/>
</dbReference>
<evidence type="ECO:0000256" key="12">
    <source>
        <dbReference type="ARBA" id="ARBA00034074"/>
    </source>
</evidence>
<keyword evidence="8" id="KW-1015">Disulfide bond</keyword>
<dbReference type="GO" id="GO:0005576">
    <property type="term" value="C:extracellular region"/>
    <property type="evidence" value="ECO:0007669"/>
    <property type="project" value="TreeGrafter"/>
</dbReference>
<evidence type="ECO:0000256" key="11">
    <source>
        <dbReference type="ARBA" id="ARBA00023316"/>
    </source>
</evidence>
<keyword evidence="11" id="KW-0961">Cell wall biogenesis/degradation</keyword>
<evidence type="ECO:0000313" key="15">
    <source>
        <dbReference type="EMBL" id="CAG9827640.1"/>
    </source>
</evidence>
<evidence type="ECO:0000256" key="9">
    <source>
        <dbReference type="ARBA" id="ARBA00023180"/>
    </source>
</evidence>
<dbReference type="InterPro" id="IPR006626">
    <property type="entry name" value="PbH1"/>
</dbReference>
<evidence type="ECO:0000256" key="5">
    <source>
        <dbReference type="ARBA" id="ARBA00022729"/>
    </source>
</evidence>